<keyword evidence="1" id="KW-0812">Transmembrane</keyword>
<proteinExistence type="predicted"/>
<reference evidence="2 3" key="1">
    <citation type="submission" date="2018-08" db="EMBL/GenBank/DDBJ databases">
        <title>Chryseobacterium nematophagum: a novel matrix digesting pathogen of nematodes.</title>
        <authorList>
            <person name="Page A."/>
            <person name="Roberts M."/>
            <person name="Felix M.-A."/>
            <person name="Weir W."/>
        </authorList>
    </citation>
    <scope>NUCLEOTIDE SEQUENCE [LARGE SCALE GENOMIC DNA]</scope>
    <source>
        <strain evidence="2 3">JUb275</strain>
    </source>
</reference>
<evidence type="ECO:0000313" key="3">
    <source>
        <dbReference type="Proteomes" id="UP000267524"/>
    </source>
</evidence>
<feature type="transmembrane region" description="Helical" evidence="1">
    <location>
        <begin position="69"/>
        <end position="86"/>
    </location>
</feature>
<feature type="transmembrane region" description="Helical" evidence="1">
    <location>
        <begin position="201"/>
        <end position="220"/>
    </location>
</feature>
<evidence type="ECO:0000256" key="1">
    <source>
        <dbReference type="SAM" id="Phobius"/>
    </source>
</evidence>
<feature type="transmembrane region" description="Helical" evidence="1">
    <location>
        <begin position="92"/>
        <end position="110"/>
    </location>
</feature>
<keyword evidence="1" id="KW-0472">Membrane</keyword>
<sequence length="222" mass="25895">MLSQLQILNSYHLKILALVTMIIDHIGAIFYPHLIFLRIIGRVAFVLYAFMLVEGVYHTNNIHKYIKKIFIWALLSEVPFDIAFYGTPFYFGHQNIYFTLLISILGIYYLQRIKSFFYSIIVVLVVINVSCFLNFDYSWYGTTMILAFYLLKKLNAFKYIFIQTISTIATFNILGVQIFAFLGFIPILIYNGQQGKKIGAIYYSCYAIHLLIFALIKYLIND</sequence>
<protein>
    <recommendedName>
        <fullName evidence="4">Conjugal transfer protein TraX</fullName>
    </recommendedName>
</protein>
<feature type="transmembrane region" description="Helical" evidence="1">
    <location>
        <begin position="39"/>
        <end position="57"/>
    </location>
</feature>
<name>A0A3M7LI75_9FLAO</name>
<feature type="transmembrane region" description="Helical" evidence="1">
    <location>
        <begin position="117"/>
        <end position="140"/>
    </location>
</feature>
<dbReference type="EMBL" id="QWIV01000003">
    <property type="protein sequence ID" value="RMZ61282.1"/>
    <property type="molecule type" value="Genomic_DNA"/>
</dbReference>
<evidence type="ECO:0000313" key="2">
    <source>
        <dbReference type="EMBL" id="RMZ61282.1"/>
    </source>
</evidence>
<dbReference type="Pfam" id="PF05857">
    <property type="entry name" value="TraX"/>
    <property type="match status" value="1"/>
</dbReference>
<dbReference type="AlphaFoldDB" id="A0A3M7LI75"/>
<dbReference type="Proteomes" id="UP000267524">
    <property type="component" value="Unassembled WGS sequence"/>
</dbReference>
<comment type="caution">
    <text evidence="2">The sequence shown here is derived from an EMBL/GenBank/DDBJ whole genome shotgun (WGS) entry which is preliminary data.</text>
</comment>
<accession>A0A3M7LI75</accession>
<dbReference type="InterPro" id="IPR008875">
    <property type="entry name" value="TraX"/>
</dbReference>
<keyword evidence="1" id="KW-1133">Transmembrane helix</keyword>
<evidence type="ECO:0008006" key="4">
    <source>
        <dbReference type="Google" id="ProtNLM"/>
    </source>
</evidence>
<feature type="transmembrane region" description="Helical" evidence="1">
    <location>
        <begin position="12"/>
        <end position="33"/>
    </location>
</feature>
<feature type="transmembrane region" description="Helical" evidence="1">
    <location>
        <begin position="160"/>
        <end position="189"/>
    </location>
</feature>
<keyword evidence="3" id="KW-1185">Reference proteome</keyword>
<organism evidence="2 3">
    <name type="scientific">Chryseobacterium nematophagum</name>
    <dbReference type="NCBI Taxonomy" id="2305228"/>
    <lineage>
        <taxon>Bacteria</taxon>
        <taxon>Pseudomonadati</taxon>
        <taxon>Bacteroidota</taxon>
        <taxon>Flavobacteriia</taxon>
        <taxon>Flavobacteriales</taxon>
        <taxon>Weeksellaceae</taxon>
        <taxon>Chryseobacterium group</taxon>
        <taxon>Chryseobacterium</taxon>
    </lineage>
</organism>
<gene>
    <name evidence="2" type="ORF">D1632_00275</name>
</gene>